<dbReference type="AlphaFoldDB" id="A0A372ZQM9"/>
<gene>
    <name evidence="1" type="ORF">DR950_09725</name>
</gene>
<comment type="caution">
    <text evidence="1">The sequence shown here is derived from an EMBL/GenBank/DDBJ whole genome shotgun (WGS) entry which is preliminary data.</text>
</comment>
<dbReference type="EMBL" id="QVIG01000001">
    <property type="protein sequence ID" value="RGD58031.1"/>
    <property type="molecule type" value="Genomic_DNA"/>
</dbReference>
<dbReference type="Proteomes" id="UP000263377">
    <property type="component" value="Unassembled WGS sequence"/>
</dbReference>
<reference evidence="1 2" key="1">
    <citation type="submission" date="2018-08" db="EMBL/GenBank/DDBJ databases">
        <title>Diversity &amp; Physiological Properties of Lignin-Decomposing Actinobacteria from Soil.</title>
        <authorList>
            <person name="Roh S.G."/>
            <person name="Kim S.B."/>
        </authorList>
    </citation>
    <scope>NUCLEOTIDE SEQUENCE [LARGE SCALE GENOMIC DNA]</scope>
    <source>
        <strain evidence="1 2">MMS17-GH009</strain>
    </source>
</reference>
<evidence type="ECO:0000313" key="1">
    <source>
        <dbReference type="EMBL" id="RGD58031.1"/>
    </source>
</evidence>
<evidence type="ECO:0000313" key="2">
    <source>
        <dbReference type="Proteomes" id="UP000263377"/>
    </source>
</evidence>
<name>A0A372ZQM9_9ACTN</name>
<sequence>MSSMIDKITAEDRRAAADVLDDLQAVLNAADVKLPSLGIDWRSAKATGVILIDLGAARPDVIERLVVVLRRGMRP</sequence>
<dbReference type="RefSeq" id="WP_049653014.1">
    <property type="nucleotide sequence ID" value="NZ_QVIG01000001.1"/>
</dbReference>
<proteinExistence type="predicted"/>
<organism evidence="1 2">
    <name type="scientific">Kitasatospora xanthocidica</name>
    <dbReference type="NCBI Taxonomy" id="83382"/>
    <lineage>
        <taxon>Bacteria</taxon>
        <taxon>Bacillati</taxon>
        <taxon>Actinomycetota</taxon>
        <taxon>Actinomycetes</taxon>
        <taxon>Kitasatosporales</taxon>
        <taxon>Streptomycetaceae</taxon>
        <taxon>Kitasatospora</taxon>
    </lineage>
</organism>
<keyword evidence="2" id="KW-1185">Reference proteome</keyword>
<protein>
    <submittedName>
        <fullName evidence="1">Uncharacterized protein</fullName>
    </submittedName>
</protein>
<accession>A0A372ZQM9</accession>